<keyword evidence="2" id="KW-1185">Reference proteome</keyword>
<evidence type="ECO:0000313" key="1">
    <source>
        <dbReference type="EMBL" id="KAF7806973.1"/>
    </source>
</evidence>
<name>A0A834W362_9FABA</name>
<protein>
    <submittedName>
        <fullName evidence="1">Uncharacterized protein</fullName>
    </submittedName>
</protein>
<dbReference type="Proteomes" id="UP000634136">
    <property type="component" value="Unassembled WGS sequence"/>
</dbReference>
<gene>
    <name evidence="1" type="ORF">G2W53_039134</name>
</gene>
<organism evidence="1 2">
    <name type="scientific">Senna tora</name>
    <dbReference type="NCBI Taxonomy" id="362788"/>
    <lineage>
        <taxon>Eukaryota</taxon>
        <taxon>Viridiplantae</taxon>
        <taxon>Streptophyta</taxon>
        <taxon>Embryophyta</taxon>
        <taxon>Tracheophyta</taxon>
        <taxon>Spermatophyta</taxon>
        <taxon>Magnoliopsida</taxon>
        <taxon>eudicotyledons</taxon>
        <taxon>Gunneridae</taxon>
        <taxon>Pentapetalae</taxon>
        <taxon>rosids</taxon>
        <taxon>fabids</taxon>
        <taxon>Fabales</taxon>
        <taxon>Fabaceae</taxon>
        <taxon>Caesalpinioideae</taxon>
        <taxon>Cassia clade</taxon>
        <taxon>Senna</taxon>
    </lineage>
</organism>
<dbReference type="EMBL" id="JAAIUW010000012">
    <property type="protein sequence ID" value="KAF7806973.1"/>
    <property type="molecule type" value="Genomic_DNA"/>
</dbReference>
<reference evidence="1" key="1">
    <citation type="submission" date="2020-09" db="EMBL/GenBank/DDBJ databases">
        <title>Genome-Enabled Discovery of Anthraquinone Biosynthesis in Senna tora.</title>
        <authorList>
            <person name="Kang S.-H."/>
            <person name="Pandey R.P."/>
            <person name="Lee C.-M."/>
            <person name="Sim J.-S."/>
            <person name="Jeong J.-T."/>
            <person name="Choi B.-S."/>
            <person name="Jung M."/>
            <person name="Ginzburg D."/>
            <person name="Zhao K."/>
            <person name="Won S.Y."/>
            <person name="Oh T.-J."/>
            <person name="Yu Y."/>
            <person name="Kim N.-H."/>
            <person name="Lee O.R."/>
            <person name="Lee T.-H."/>
            <person name="Bashyal P."/>
            <person name="Kim T.-S."/>
            <person name="Lee W.-H."/>
            <person name="Kawkins C."/>
            <person name="Kim C.-K."/>
            <person name="Kim J.S."/>
            <person name="Ahn B.O."/>
            <person name="Rhee S.Y."/>
            <person name="Sohng J.K."/>
        </authorList>
    </citation>
    <scope>NUCLEOTIDE SEQUENCE</scope>
    <source>
        <tissue evidence="1">Leaf</tissue>
    </source>
</reference>
<proteinExistence type="predicted"/>
<evidence type="ECO:0000313" key="2">
    <source>
        <dbReference type="Proteomes" id="UP000634136"/>
    </source>
</evidence>
<sequence length="238" mass="25921">MICRSHGSLKWSARLKKDTNSAESLESLRCARTNSSVVSPSTLLSSSHRASLFSSRALSRSILSILEAILSRQINRGAIISLNDSITSSSVLLRFLLREVEADSPSCLDPGLDVRDAFQPTAKQLGLHHLLKFRQIARLEIGTLHPPLFYFQCNKTTHECGVFLGRPVVFCTSVICVPVARSFCIHASVYPESIQESSLKLVHASLVSIVLIGGLASAGSGPNFHPRRPGVREHSHGV</sequence>
<comment type="caution">
    <text evidence="1">The sequence shown here is derived from an EMBL/GenBank/DDBJ whole genome shotgun (WGS) entry which is preliminary data.</text>
</comment>
<dbReference type="AlphaFoldDB" id="A0A834W362"/>
<accession>A0A834W362</accession>